<protein>
    <recommendedName>
        <fullName evidence="3">TonB-dependent receptor-like beta-barrel domain-containing protein</fullName>
    </recommendedName>
</protein>
<evidence type="ECO:0000313" key="1">
    <source>
        <dbReference type="EMBL" id="CDH45539.1"/>
    </source>
</evidence>
<keyword evidence="2" id="KW-1185">Reference proteome</keyword>
<dbReference type="RefSeq" id="WP_051497739.1">
    <property type="nucleotide sequence ID" value="NZ_CBTK010000171.1"/>
</dbReference>
<proteinExistence type="predicted"/>
<sequence length="165" mass="17442">MPGGRARNAGLAQDSGWSFALSPYAWTPGLTSSVETAWGTVEVDKSIGDVLSDLDLAFMGAFEARNGRWSLIADLVYANLSQSRPTPLGVLFSRAEIETEAKILSGYAGYRVFEGGPVAVDLMAGFRVNSVDLDVSLAPGLLAGQNFGASETWVDPLVGGRVRTV</sequence>
<gene>
    <name evidence="1" type="ORF">BN874_2520019</name>
</gene>
<organism evidence="1 2">
    <name type="scientific">Candidatus Contendobacter odensis Run_B_J11</name>
    <dbReference type="NCBI Taxonomy" id="1400861"/>
    <lineage>
        <taxon>Bacteria</taxon>
        <taxon>Pseudomonadati</taxon>
        <taxon>Pseudomonadota</taxon>
        <taxon>Gammaproteobacteria</taxon>
        <taxon>Candidatus Competibacteraceae</taxon>
        <taxon>Candidatus Contendibacter</taxon>
    </lineage>
</organism>
<evidence type="ECO:0008006" key="3">
    <source>
        <dbReference type="Google" id="ProtNLM"/>
    </source>
</evidence>
<dbReference type="EMBL" id="CBTK010000171">
    <property type="protein sequence ID" value="CDH45539.1"/>
    <property type="molecule type" value="Genomic_DNA"/>
</dbReference>
<name>A0A7U7GD09_9GAMM</name>
<dbReference type="AlphaFoldDB" id="A0A7U7GD09"/>
<dbReference type="Proteomes" id="UP000019184">
    <property type="component" value="Unassembled WGS sequence"/>
</dbReference>
<comment type="caution">
    <text evidence="1">The sequence shown here is derived from an EMBL/GenBank/DDBJ whole genome shotgun (WGS) entry which is preliminary data.</text>
</comment>
<dbReference type="OrthoDB" id="5725705at2"/>
<accession>A0A7U7GD09</accession>
<evidence type="ECO:0000313" key="2">
    <source>
        <dbReference type="Proteomes" id="UP000019184"/>
    </source>
</evidence>
<reference evidence="1 2" key="1">
    <citation type="journal article" date="2014" name="ISME J.">
        <title>Candidatus Competibacter-lineage genomes retrieved from metagenomes reveal functional metabolic diversity.</title>
        <authorList>
            <person name="McIlroy S.J."/>
            <person name="Albertsen M."/>
            <person name="Andresen E.K."/>
            <person name="Saunders A.M."/>
            <person name="Kristiansen R."/>
            <person name="Stokholm-Bjerregaard M."/>
            <person name="Nielsen K.L."/>
            <person name="Nielsen P.H."/>
        </authorList>
    </citation>
    <scope>NUCLEOTIDE SEQUENCE [LARGE SCALE GENOMIC DNA]</scope>
    <source>
        <strain evidence="1 2">Run_B_J11</strain>
    </source>
</reference>